<evidence type="ECO:0000256" key="6">
    <source>
        <dbReference type="ARBA" id="ARBA00023180"/>
    </source>
</evidence>
<dbReference type="EC" id="3.2.1.21" evidence="3"/>
<keyword evidence="7" id="KW-0119">Carbohydrate metabolism</keyword>
<gene>
    <name evidence="13" type="ORF">DL762_001876</name>
</gene>
<dbReference type="InterPro" id="IPR051915">
    <property type="entry name" value="Cellulose_Degrad_GH3"/>
</dbReference>
<feature type="domain" description="Glycoside hydrolase family 3 N-terminal" evidence="11">
    <location>
        <begin position="47"/>
        <end position="393"/>
    </location>
</feature>
<evidence type="ECO:0000256" key="4">
    <source>
        <dbReference type="ARBA" id="ARBA00022729"/>
    </source>
</evidence>
<comment type="similarity">
    <text evidence="2">Belongs to the glycosyl hydrolase 3 family.</text>
</comment>
<dbReference type="Proteomes" id="UP000294003">
    <property type="component" value="Unassembled WGS sequence"/>
</dbReference>
<dbReference type="Gene3D" id="3.40.50.1700">
    <property type="entry name" value="Glycoside hydrolase family 3 C-terminal domain"/>
    <property type="match status" value="1"/>
</dbReference>
<evidence type="ECO:0000256" key="3">
    <source>
        <dbReference type="ARBA" id="ARBA00012744"/>
    </source>
</evidence>
<evidence type="ECO:0000259" key="12">
    <source>
        <dbReference type="Pfam" id="PF01915"/>
    </source>
</evidence>
<evidence type="ECO:0000256" key="2">
    <source>
        <dbReference type="ARBA" id="ARBA00005336"/>
    </source>
</evidence>
<dbReference type="InterPro" id="IPR036962">
    <property type="entry name" value="Glyco_hydro_3_N_sf"/>
</dbReference>
<dbReference type="EMBL" id="QJNS01000034">
    <property type="protein sequence ID" value="RYO91938.1"/>
    <property type="molecule type" value="Genomic_DNA"/>
</dbReference>
<evidence type="ECO:0000259" key="11">
    <source>
        <dbReference type="Pfam" id="PF00933"/>
    </source>
</evidence>
<keyword evidence="5" id="KW-0378">Hydrolase</keyword>
<proteinExistence type="inferred from homology"/>
<dbReference type="SUPFAM" id="SSF51445">
    <property type="entry name" value="(Trans)glycosidases"/>
    <property type="match status" value="1"/>
</dbReference>
<keyword evidence="9" id="KW-0624">Polysaccharide degradation</keyword>
<dbReference type="InterPro" id="IPR002772">
    <property type="entry name" value="Glyco_hydro_3_C"/>
</dbReference>
<evidence type="ECO:0000256" key="8">
    <source>
        <dbReference type="ARBA" id="ARBA00023295"/>
    </source>
</evidence>
<evidence type="ECO:0000256" key="1">
    <source>
        <dbReference type="ARBA" id="ARBA00000448"/>
    </source>
</evidence>
<comment type="caution">
    <text evidence="13">The sequence shown here is derived from an EMBL/GenBank/DDBJ whole genome shotgun (WGS) entry which is preliminary data.</text>
</comment>
<dbReference type="InterPro" id="IPR017853">
    <property type="entry name" value="GH"/>
</dbReference>
<organism evidence="13 14">
    <name type="scientific">Monosporascus cannonballus</name>
    <dbReference type="NCBI Taxonomy" id="155416"/>
    <lineage>
        <taxon>Eukaryota</taxon>
        <taxon>Fungi</taxon>
        <taxon>Dikarya</taxon>
        <taxon>Ascomycota</taxon>
        <taxon>Pezizomycotina</taxon>
        <taxon>Sordariomycetes</taxon>
        <taxon>Xylariomycetidae</taxon>
        <taxon>Xylariales</taxon>
        <taxon>Xylariales incertae sedis</taxon>
        <taxon>Monosporascus</taxon>
    </lineage>
</organism>
<evidence type="ECO:0000256" key="10">
    <source>
        <dbReference type="SAM" id="SignalP"/>
    </source>
</evidence>
<dbReference type="Pfam" id="PF01915">
    <property type="entry name" value="Glyco_hydro_3_C"/>
    <property type="match status" value="1"/>
</dbReference>
<dbReference type="InterPro" id="IPR001764">
    <property type="entry name" value="Glyco_hydro_3_N"/>
</dbReference>
<sequence length="606" mass="66957">MQFISGYALAFSVLFPTGFCSGPLLPYRDASRGVDERVEDLLHRMTVAEKAGQLFILQLDMGPNGELDEGDVAAHRNRTDTLIGEFFVSHFHISGTVEDATERAEWYNRVQKRALETRLGIPVTLATDPLHRYSETTDSGLSQWPGTLGLAALRDARLVRQFADVARQEYTAIGLRTALHPQIDLVTEARWARSSNTFGEDADLTAELLVAYIKGFQGNEIGPQSVSTVTKHFPGSGPLEDGEDSHFAYGKNQTYPGDNFEYHLKPFRAAIKAGARQIIPAYGRPVGTKYEEVGFGFNKEIVTGLLKEELGFDGIVVADWNLITDFFVEGEGWHPARAWGLEDATELERTIRILDAGADIIGGESRVDLIQQLVREGIVSEERLDASVRKLLREKFLLGLFDNPFVDAEEAGRIVGNEDFVRQGNDAQRRSYTLLTNKNQILPLRDLAAETKFYVEGVNAALIEDRGFAVVEQPEEADYALLRLVAPYEPRSGVLEAGLHAGSLEYSVEERARQAAIYAAAPSIVDINLDRPVAIPEIAEQAAALLASYSSSTEAFLDVVFGVAEPEGELPWDLPRSDAAVENSMEDVPYDTRDPVFKFGHGLRYA</sequence>
<dbReference type="PANTHER" id="PTHR30620">
    <property type="entry name" value="PERIPLASMIC BETA-GLUCOSIDASE-RELATED"/>
    <property type="match status" value="1"/>
</dbReference>
<evidence type="ECO:0000313" key="14">
    <source>
        <dbReference type="Proteomes" id="UP000294003"/>
    </source>
</evidence>
<accession>A0ABY0HEZ9</accession>
<keyword evidence="14" id="KW-1185">Reference proteome</keyword>
<keyword evidence="4 10" id="KW-0732">Signal</keyword>
<name>A0ABY0HEZ9_9PEZI</name>
<feature type="signal peptide" evidence="10">
    <location>
        <begin position="1"/>
        <end position="20"/>
    </location>
</feature>
<dbReference type="PRINTS" id="PR00133">
    <property type="entry name" value="GLHYDRLASE3"/>
</dbReference>
<protein>
    <recommendedName>
        <fullName evidence="3">beta-glucosidase</fullName>
        <ecNumber evidence="3">3.2.1.21</ecNumber>
    </recommendedName>
</protein>
<feature type="chain" id="PRO_5046838815" description="beta-glucosidase" evidence="10">
    <location>
        <begin position="21"/>
        <end position="606"/>
    </location>
</feature>
<evidence type="ECO:0000256" key="9">
    <source>
        <dbReference type="ARBA" id="ARBA00023326"/>
    </source>
</evidence>
<feature type="domain" description="Glycoside hydrolase family 3 C-terminal" evidence="12">
    <location>
        <begin position="502"/>
        <end position="605"/>
    </location>
</feature>
<reference evidence="13 14" key="1">
    <citation type="submission" date="2018-06" db="EMBL/GenBank/DDBJ databases">
        <title>Complete Genomes of Monosporascus.</title>
        <authorList>
            <person name="Robinson A.J."/>
            <person name="Natvig D.O."/>
        </authorList>
    </citation>
    <scope>NUCLEOTIDE SEQUENCE [LARGE SCALE GENOMIC DNA]</scope>
    <source>
        <strain evidence="13 14">CBS 609.92</strain>
    </source>
</reference>
<evidence type="ECO:0000256" key="7">
    <source>
        <dbReference type="ARBA" id="ARBA00023277"/>
    </source>
</evidence>
<dbReference type="Gene3D" id="3.20.20.300">
    <property type="entry name" value="Glycoside hydrolase, family 3, N-terminal domain"/>
    <property type="match status" value="1"/>
</dbReference>
<keyword evidence="6" id="KW-0325">Glycoprotein</keyword>
<evidence type="ECO:0000313" key="13">
    <source>
        <dbReference type="EMBL" id="RYO91938.1"/>
    </source>
</evidence>
<keyword evidence="8" id="KW-0326">Glycosidase</keyword>
<dbReference type="Pfam" id="PF00933">
    <property type="entry name" value="Glyco_hydro_3"/>
    <property type="match status" value="1"/>
</dbReference>
<dbReference type="InterPro" id="IPR036881">
    <property type="entry name" value="Glyco_hydro_3_C_sf"/>
</dbReference>
<dbReference type="SUPFAM" id="SSF52279">
    <property type="entry name" value="Beta-D-glucan exohydrolase, C-terminal domain"/>
    <property type="match status" value="1"/>
</dbReference>
<dbReference type="PANTHER" id="PTHR30620:SF16">
    <property type="entry name" value="LYSOSOMAL BETA GLUCOSIDASE"/>
    <property type="match status" value="1"/>
</dbReference>
<evidence type="ECO:0000256" key="5">
    <source>
        <dbReference type="ARBA" id="ARBA00022801"/>
    </source>
</evidence>
<comment type="catalytic activity">
    <reaction evidence="1">
        <text>Hydrolysis of terminal, non-reducing beta-D-glucosyl residues with release of beta-D-glucose.</text>
        <dbReference type="EC" id="3.2.1.21"/>
    </reaction>
</comment>